<dbReference type="Gene3D" id="3.40.50.1000">
    <property type="entry name" value="HAD superfamily/HAD-like"/>
    <property type="match status" value="1"/>
</dbReference>
<dbReference type="Pfam" id="PF08282">
    <property type="entry name" value="Hydrolase_3"/>
    <property type="match status" value="1"/>
</dbReference>
<protein>
    <submittedName>
        <fullName evidence="1">HAD-IIB family hydrolase</fullName>
    </submittedName>
</protein>
<name>A0A544QU51_9FIRM</name>
<evidence type="ECO:0000313" key="1">
    <source>
        <dbReference type="EMBL" id="TQQ84225.1"/>
    </source>
</evidence>
<gene>
    <name evidence="1" type="ORF">EXD82_07775</name>
</gene>
<dbReference type="RefSeq" id="WP_142536346.1">
    <property type="nucleotide sequence ID" value="NZ_SGJB01000013.1"/>
</dbReference>
<dbReference type="EMBL" id="SGJB01000013">
    <property type="protein sequence ID" value="TQQ84225.1"/>
    <property type="molecule type" value="Genomic_DNA"/>
</dbReference>
<comment type="caution">
    <text evidence="1">The sequence shown here is derived from an EMBL/GenBank/DDBJ whole genome shotgun (WGS) entry which is preliminary data.</text>
</comment>
<dbReference type="AlphaFoldDB" id="A0A544QU51"/>
<dbReference type="InterPro" id="IPR006379">
    <property type="entry name" value="HAD-SF_hydro_IIB"/>
</dbReference>
<dbReference type="Gene3D" id="3.30.1240.10">
    <property type="match status" value="1"/>
</dbReference>
<proteinExistence type="predicted"/>
<dbReference type="SUPFAM" id="SSF56784">
    <property type="entry name" value="HAD-like"/>
    <property type="match status" value="1"/>
</dbReference>
<dbReference type="OrthoDB" id="9810101at2"/>
<sequence>MNSNNDKKYFFFDIDGTLTTGFPAHIVPESTKRTLKALEEKGHFLAIATGRSQAMAEKILNELGFKNMVSDGGNGITLDGKLVSIDPLDREKCLSLVDELEEKKIPWAVSPDNTRVRYTKYQAFYDRANDSYMQTIVDKDLDINKFDKFFKLYIGCDREVDSTIEGLKVLPYARFSDMYLFVEPDDKSVGIKKIMDHFNAPYSDVVVFGDHTNDLKMFRDEWTSIAMGNAIPELKAKADFVTKSSSEDGIEYACKHFGWID</sequence>
<dbReference type="NCBIfam" id="TIGR01484">
    <property type="entry name" value="HAD-SF-IIB"/>
    <property type="match status" value="1"/>
</dbReference>
<keyword evidence="2" id="KW-1185">Reference proteome</keyword>
<reference evidence="1 2" key="1">
    <citation type="submission" date="2019-02" db="EMBL/GenBank/DDBJ databases">
        <title>Peptostreptococcaceae bacterium ZHW00191 nov., a new bacterium isolated from the human gut.</title>
        <authorList>
            <person name="Zhou H.-W."/>
            <person name="Chen X.-J."/>
        </authorList>
    </citation>
    <scope>NUCLEOTIDE SEQUENCE [LARGE SCALE GENOMIC DNA]</scope>
    <source>
        <strain evidence="1 2">ZHW00191</strain>
    </source>
</reference>
<dbReference type="PANTHER" id="PTHR10000">
    <property type="entry name" value="PHOSPHOSERINE PHOSPHATASE"/>
    <property type="match status" value="1"/>
</dbReference>
<dbReference type="InterPro" id="IPR036412">
    <property type="entry name" value="HAD-like_sf"/>
</dbReference>
<dbReference type="GO" id="GO:0016791">
    <property type="term" value="F:phosphatase activity"/>
    <property type="evidence" value="ECO:0007669"/>
    <property type="project" value="TreeGrafter"/>
</dbReference>
<dbReference type="PANTHER" id="PTHR10000:SF25">
    <property type="entry name" value="PHOSPHATASE YKRA-RELATED"/>
    <property type="match status" value="1"/>
</dbReference>
<evidence type="ECO:0000313" key="2">
    <source>
        <dbReference type="Proteomes" id="UP000317863"/>
    </source>
</evidence>
<accession>A0A544QU51</accession>
<dbReference type="Proteomes" id="UP000317863">
    <property type="component" value="Unassembled WGS sequence"/>
</dbReference>
<keyword evidence="1" id="KW-0378">Hydrolase</keyword>
<dbReference type="GO" id="GO:0000287">
    <property type="term" value="F:magnesium ion binding"/>
    <property type="evidence" value="ECO:0007669"/>
    <property type="project" value="TreeGrafter"/>
</dbReference>
<dbReference type="InterPro" id="IPR023214">
    <property type="entry name" value="HAD_sf"/>
</dbReference>
<dbReference type="GO" id="GO:0005829">
    <property type="term" value="C:cytosol"/>
    <property type="evidence" value="ECO:0007669"/>
    <property type="project" value="TreeGrafter"/>
</dbReference>
<organism evidence="1 2">
    <name type="scientific">Peptacetobacter hominis</name>
    <dbReference type="NCBI Taxonomy" id="2743610"/>
    <lineage>
        <taxon>Bacteria</taxon>
        <taxon>Bacillati</taxon>
        <taxon>Bacillota</taxon>
        <taxon>Clostridia</taxon>
        <taxon>Peptostreptococcales</taxon>
        <taxon>Peptostreptococcaceae</taxon>
        <taxon>Peptacetobacter</taxon>
    </lineage>
</organism>